<proteinExistence type="predicted"/>
<evidence type="ECO:0000313" key="1">
    <source>
        <dbReference type="EMBL" id="GGP99465.1"/>
    </source>
</evidence>
<accession>A0ABQ2QVN2</accession>
<dbReference type="EMBL" id="BMQJ01000007">
    <property type="protein sequence ID" value="GGP99465.1"/>
    <property type="molecule type" value="Genomic_DNA"/>
</dbReference>
<comment type="caution">
    <text evidence="1">The sequence shown here is derived from an EMBL/GenBank/DDBJ whole genome shotgun (WGS) entry which is preliminary data.</text>
</comment>
<sequence length="111" mass="12275">MPYMAMSPDTVKWSVARPFTTEGTELTKGVVIETNRLYTVGNFWGDDRAGRLFYDGDSGSPGYRHMTEGVMGEAHALAGLCVRIGDRLFAMGTNVEAAEWEAIAQVPRMPW</sequence>
<gene>
    <name evidence="1" type="ORF">GCM10010140_31870</name>
</gene>
<dbReference type="RefSeq" id="WP_189247252.1">
    <property type="nucleotide sequence ID" value="NZ_BMQJ01000007.1"/>
</dbReference>
<dbReference type="Proteomes" id="UP000611554">
    <property type="component" value="Unassembled WGS sequence"/>
</dbReference>
<evidence type="ECO:0000313" key="2">
    <source>
        <dbReference type="Proteomes" id="UP000611554"/>
    </source>
</evidence>
<organism evidence="1 2">
    <name type="scientific">Streptosporangium pseudovulgare</name>
    <dbReference type="NCBI Taxonomy" id="35765"/>
    <lineage>
        <taxon>Bacteria</taxon>
        <taxon>Bacillati</taxon>
        <taxon>Actinomycetota</taxon>
        <taxon>Actinomycetes</taxon>
        <taxon>Streptosporangiales</taxon>
        <taxon>Streptosporangiaceae</taxon>
        <taxon>Streptosporangium</taxon>
    </lineage>
</organism>
<protein>
    <submittedName>
        <fullName evidence="1">Uncharacterized protein</fullName>
    </submittedName>
</protein>
<keyword evidence="2" id="KW-1185">Reference proteome</keyword>
<name>A0ABQ2QVN2_9ACTN</name>
<reference evidence="2" key="1">
    <citation type="journal article" date="2019" name="Int. J. Syst. Evol. Microbiol.">
        <title>The Global Catalogue of Microorganisms (GCM) 10K type strain sequencing project: providing services to taxonomists for standard genome sequencing and annotation.</title>
        <authorList>
            <consortium name="The Broad Institute Genomics Platform"/>
            <consortium name="The Broad Institute Genome Sequencing Center for Infectious Disease"/>
            <person name="Wu L."/>
            <person name="Ma J."/>
        </authorList>
    </citation>
    <scope>NUCLEOTIDE SEQUENCE [LARGE SCALE GENOMIC DNA]</scope>
    <source>
        <strain evidence="2">JCM 3115</strain>
    </source>
</reference>